<name>A0ACA9PF18_9GLOM</name>
<evidence type="ECO:0000313" key="2">
    <source>
        <dbReference type="Proteomes" id="UP000789366"/>
    </source>
</evidence>
<sequence>IDNALNNGQDIDGHILKEKARFFADHFLINDFHYSNEDESASVPPPKEIERDQLVLQNLLQFYNLEDI</sequence>
<keyword evidence="2" id="KW-1185">Reference proteome</keyword>
<dbReference type="Proteomes" id="UP000789366">
    <property type="component" value="Unassembled WGS sequence"/>
</dbReference>
<feature type="non-terminal residue" evidence="1">
    <location>
        <position position="1"/>
    </location>
</feature>
<evidence type="ECO:0000313" key="1">
    <source>
        <dbReference type="EMBL" id="CAG8696650.1"/>
    </source>
</evidence>
<dbReference type="EMBL" id="CAJVPW010022239">
    <property type="protein sequence ID" value="CAG8696650.1"/>
    <property type="molecule type" value="Genomic_DNA"/>
</dbReference>
<accession>A0ACA9PF18</accession>
<proteinExistence type="predicted"/>
<comment type="caution">
    <text evidence="1">The sequence shown here is derived from an EMBL/GenBank/DDBJ whole genome shotgun (WGS) entry which is preliminary data.</text>
</comment>
<organism evidence="1 2">
    <name type="scientific">Cetraspora pellucida</name>
    <dbReference type="NCBI Taxonomy" id="1433469"/>
    <lineage>
        <taxon>Eukaryota</taxon>
        <taxon>Fungi</taxon>
        <taxon>Fungi incertae sedis</taxon>
        <taxon>Mucoromycota</taxon>
        <taxon>Glomeromycotina</taxon>
        <taxon>Glomeromycetes</taxon>
        <taxon>Diversisporales</taxon>
        <taxon>Gigasporaceae</taxon>
        <taxon>Cetraspora</taxon>
    </lineage>
</organism>
<protein>
    <submittedName>
        <fullName evidence="1">15248_t:CDS:1</fullName>
    </submittedName>
</protein>
<gene>
    <name evidence="1" type="ORF">SPELUC_LOCUS11053</name>
</gene>
<reference evidence="1" key="1">
    <citation type="submission" date="2021-06" db="EMBL/GenBank/DDBJ databases">
        <authorList>
            <person name="Kallberg Y."/>
            <person name="Tangrot J."/>
            <person name="Rosling A."/>
        </authorList>
    </citation>
    <scope>NUCLEOTIDE SEQUENCE</scope>
    <source>
        <strain evidence="1">28 12/20/2015</strain>
    </source>
</reference>